<dbReference type="EMBL" id="FMTS01000008">
    <property type="protein sequence ID" value="SCW80250.1"/>
    <property type="molecule type" value="Genomic_DNA"/>
</dbReference>
<dbReference type="Gene3D" id="2.70.98.10">
    <property type="match status" value="1"/>
</dbReference>
<dbReference type="OrthoDB" id="9804511at2"/>
<feature type="region of interest" description="Disordered" evidence="1">
    <location>
        <begin position="37"/>
        <end position="62"/>
    </location>
</feature>
<dbReference type="Proteomes" id="UP000199150">
    <property type="component" value="Unassembled WGS sequence"/>
</dbReference>
<feature type="domain" description="Glycosyl hydrolase family 92" evidence="3">
    <location>
        <begin position="264"/>
        <end position="714"/>
    </location>
</feature>
<proteinExistence type="predicted"/>
<dbReference type="Pfam" id="PF07971">
    <property type="entry name" value="Glyco_hydro_92"/>
    <property type="match status" value="1"/>
</dbReference>
<protein>
    <submittedName>
        <fullName evidence="5">Alpha-1,2-mannosidase, putative</fullName>
    </submittedName>
</protein>
<dbReference type="NCBIfam" id="TIGR01180">
    <property type="entry name" value="aman2_put"/>
    <property type="match status" value="1"/>
</dbReference>
<dbReference type="AlphaFoldDB" id="A0A1G4TFR0"/>
<dbReference type="GO" id="GO:0000224">
    <property type="term" value="F:peptide-N4-(N-acetyl-beta-glucosaminyl)asparagine amidase activity"/>
    <property type="evidence" value="ECO:0007669"/>
    <property type="project" value="TreeGrafter"/>
</dbReference>
<evidence type="ECO:0000313" key="5">
    <source>
        <dbReference type="EMBL" id="SCW80250.1"/>
    </source>
</evidence>
<name>A0A1G4TFR0_9CAUL</name>
<feature type="chain" id="PRO_5011642965" evidence="2">
    <location>
        <begin position="20"/>
        <end position="723"/>
    </location>
</feature>
<dbReference type="InterPro" id="IPR008928">
    <property type="entry name" value="6-hairpin_glycosidase_sf"/>
</dbReference>
<dbReference type="InterPro" id="IPR050883">
    <property type="entry name" value="PNGase"/>
</dbReference>
<dbReference type="SUPFAM" id="SSF48208">
    <property type="entry name" value="Six-hairpin glycosidases"/>
    <property type="match status" value="1"/>
</dbReference>
<gene>
    <name evidence="5" type="ORF">SAMN02927928_3512</name>
</gene>
<dbReference type="GO" id="GO:0006516">
    <property type="term" value="P:glycoprotein catabolic process"/>
    <property type="evidence" value="ECO:0007669"/>
    <property type="project" value="TreeGrafter"/>
</dbReference>
<dbReference type="Gene3D" id="1.20.1610.10">
    <property type="entry name" value="alpha-1,2-mannosidases domains"/>
    <property type="match status" value="1"/>
</dbReference>
<sequence>MKTILLCAVACLWTLPAYAQVPLYTYVNPMVGVGNDNQGDTVPGPALPSGSIHPSPETLTGSNAGYDPAAPISGFGQLHTQGSGGVTTYGTFLVSPQVGAPVFDEAAHLSEKSGEQAAADLYAVTLDRYQTRVEVTPSHYAAIYRVSFPQTDQAQLVFDITRKIKGLVASDQADVTLYPAEGKIIGHVKAKGYWNPALVDIWFCAKVDQKPKAWGVFKGGETLAGATSGATPADQRLGAWWSFDAQGGKPVLMKIAVSFTSAEKAEALLDHDIPGWDFDGVRQAAQAAWNTSLSQIEISGVSEANLKRFYTALYHTAIQPRDRSLDQADADLGTPHWDDYYTLWDTYRTEFPLMSLIRPHDYAGNIASIVHAFDRFGAFDTAFIAGRNYHVGQGGDEVDNVIGEGLIRGVPGVNWQNAYRVTHFNAFQRRSPRYLSQLYFAVGDQSPEPDNQRARSGSSTIGFALNDFYAGKLAEGTGHTNEAAVLASRAKMWRNVWNAKTESDGYTGFILPKQVDGAFQDIDPKLGWDGKTYNNVGFYEGTAWIYSYDMLHDIPGMVTAMGGRDMFIRRLQHALSSGLIDITNEPSFATPWLFSNVGRPDLSTYWANEIFKKFSADAYPGDEDNGAMSSHYVFNRIGLFPKLGTDLFYLHGPHQPKTVIHLESGKTFTLIARNAGPDQIYIQTATLNGRPLNTPWISQAEIMTGGTLELTLGSQPGRWAMKP</sequence>
<accession>A0A1G4TFR0</accession>
<dbReference type="InterPro" id="IPR041371">
    <property type="entry name" value="GH92_N"/>
</dbReference>
<dbReference type="RefSeq" id="WP_090650447.1">
    <property type="nucleotide sequence ID" value="NZ_CBCRYE010000002.1"/>
</dbReference>
<dbReference type="PANTHER" id="PTHR12143:SF43">
    <property type="entry name" value="PUTATIVE-RELATED"/>
    <property type="match status" value="1"/>
</dbReference>
<evidence type="ECO:0000256" key="1">
    <source>
        <dbReference type="SAM" id="MobiDB-lite"/>
    </source>
</evidence>
<dbReference type="Pfam" id="PF17678">
    <property type="entry name" value="Glyco_hydro_92N"/>
    <property type="match status" value="1"/>
</dbReference>
<feature type="signal peptide" evidence="2">
    <location>
        <begin position="1"/>
        <end position="19"/>
    </location>
</feature>
<organism evidence="5 6">
    <name type="scientific">Asticcacaulis taihuensis</name>
    <dbReference type="NCBI Taxonomy" id="260084"/>
    <lineage>
        <taxon>Bacteria</taxon>
        <taxon>Pseudomonadati</taxon>
        <taxon>Pseudomonadota</taxon>
        <taxon>Alphaproteobacteria</taxon>
        <taxon>Caulobacterales</taxon>
        <taxon>Caulobacteraceae</taxon>
        <taxon>Asticcacaulis</taxon>
    </lineage>
</organism>
<dbReference type="GO" id="GO:0005829">
    <property type="term" value="C:cytosol"/>
    <property type="evidence" value="ECO:0007669"/>
    <property type="project" value="TreeGrafter"/>
</dbReference>
<dbReference type="InterPro" id="IPR014718">
    <property type="entry name" value="GH-type_carb-bd"/>
</dbReference>
<feature type="domain" description="Glycosyl hydrolase family 92 N-terminal" evidence="4">
    <location>
        <begin position="26"/>
        <end position="258"/>
    </location>
</feature>
<keyword evidence="6" id="KW-1185">Reference proteome</keyword>
<dbReference type="STRING" id="260084.SAMN02927928_3512"/>
<dbReference type="GO" id="GO:0030246">
    <property type="term" value="F:carbohydrate binding"/>
    <property type="evidence" value="ECO:0007669"/>
    <property type="project" value="InterPro"/>
</dbReference>
<dbReference type="Gene3D" id="3.30.2080.10">
    <property type="entry name" value="GH92 mannosidase domain"/>
    <property type="match status" value="1"/>
</dbReference>
<dbReference type="Gene3D" id="1.20.1050.60">
    <property type="entry name" value="alpha-1,2-mannosidase"/>
    <property type="match status" value="1"/>
</dbReference>
<keyword evidence="2" id="KW-0732">Signal</keyword>
<dbReference type="InterPro" id="IPR005887">
    <property type="entry name" value="GH92_a_mannosidase_put"/>
</dbReference>
<dbReference type="GO" id="GO:0005975">
    <property type="term" value="P:carbohydrate metabolic process"/>
    <property type="evidence" value="ECO:0007669"/>
    <property type="project" value="InterPro"/>
</dbReference>
<reference evidence="6" key="1">
    <citation type="submission" date="2016-10" db="EMBL/GenBank/DDBJ databases">
        <authorList>
            <person name="Varghese N."/>
            <person name="Submissions S."/>
        </authorList>
    </citation>
    <scope>NUCLEOTIDE SEQUENCE [LARGE SCALE GENOMIC DNA]</scope>
    <source>
        <strain evidence="6">CGMCC 1.3431</strain>
    </source>
</reference>
<evidence type="ECO:0000259" key="3">
    <source>
        <dbReference type="Pfam" id="PF07971"/>
    </source>
</evidence>
<evidence type="ECO:0000256" key="2">
    <source>
        <dbReference type="SAM" id="SignalP"/>
    </source>
</evidence>
<dbReference type="PANTHER" id="PTHR12143">
    <property type="entry name" value="PEPTIDE N-GLYCANASE PNGASE -RELATED"/>
    <property type="match status" value="1"/>
</dbReference>
<evidence type="ECO:0000313" key="6">
    <source>
        <dbReference type="Proteomes" id="UP000199150"/>
    </source>
</evidence>
<dbReference type="InterPro" id="IPR012939">
    <property type="entry name" value="Glyco_hydro_92"/>
</dbReference>
<evidence type="ECO:0000259" key="4">
    <source>
        <dbReference type="Pfam" id="PF17678"/>
    </source>
</evidence>